<dbReference type="OrthoDB" id="2917041at2759"/>
<keyword evidence="1" id="KW-0238">DNA-binding</keyword>
<dbReference type="PANTHER" id="PTHR19303">
    <property type="entry name" value="TRANSPOSON"/>
    <property type="match status" value="1"/>
</dbReference>
<dbReference type="EMBL" id="NHYD01002901">
    <property type="protein sequence ID" value="PPQ84278.1"/>
    <property type="molecule type" value="Genomic_DNA"/>
</dbReference>
<dbReference type="InParanoid" id="A0A409X0G9"/>
<dbReference type="PANTHER" id="PTHR19303:SF74">
    <property type="entry name" value="POGO TRANSPOSABLE ELEMENT WITH KRAB DOMAIN"/>
    <property type="match status" value="1"/>
</dbReference>
<evidence type="ECO:0000259" key="3">
    <source>
        <dbReference type="PROSITE" id="PS51253"/>
    </source>
</evidence>
<dbReference type="PROSITE" id="PS51253">
    <property type="entry name" value="HTH_CENPB"/>
    <property type="match status" value="1"/>
</dbReference>
<keyword evidence="5" id="KW-1185">Reference proteome</keyword>
<comment type="caution">
    <text evidence="4">The sequence shown here is derived from an EMBL/GenBank/DDBJ whole genome shotgun (WGS) entry which is preliminary data.</text>
</comment>
<dbReference type="InterPro" id="IPR006600">
    <property type="entry name" value="HTH_CenpB_DNA-bd_dom"/>
</dbReference>
<dbReference type="InterPro" id="IPR050863">
    <property type="entry name" value="CenT-Element_Derived"/>
</dbReference>
<evidence type="ECO:0000256" key="1">
    <source>
        <dbReference type="ARBA" id="ARBA00023125"/>
    </source>
</evidence>
<feature type="domain" description="HTH CENPB-type" evidence="3">
    <location>
        <begin position="83"/>
        <end position="157"/>
    </location>
</feature>
<dbReference type="AlphaFoldDB" id="A0A409X0G9"/>
<feature type="region of interest" description="Disordered" evidence="2">
    <location>
        <begin position="201"/>
        <end position="230"/>
    </location>
</feature>
<reference evidence="4 5" key="1">
    <citation type="journal article" date="2018" name="Evol. Lett.">
        <title>Horizontal gene cluster transfer increased hallucinogenic mushroom diversity.</title>
        <authorList>
            <person name="Reynolds H.T."/>
            <person name="Vijayakumar V."/>
            <person name="Gluck-Thaler E."/>
            <person name="Korotkin H.B."/>
            <person name="Matheny P.B."/>
            <person name="Slot J.C."/>
        </authorList>
    </citation>
    <scope>NUCLEOTIDE SEQUENCE [LARGE SCALE GENOMIC DNA]</scope>
    <source>
        <strain evidence="4 5">2631</strain>
    </source>
</reference>
<accession>A0A409X0G9</accession>
<name>A0A409X0G9_PSICY</name>
<organism evidence="4 5">
    <name type="scientific">Psilocybe cyanescens</name>
    <dbReference type="NCBI Taxonomy" id="93625"/>
    <lineage>
        <taxon>Eukaryota</taxon>
        <taxon>Fungi</taxon>
        <taxon>Dikarya</taxon>
        <taxon>Basidiomycota</taxon>
        <taxon>Agaricomycotina</taxon>
        <taxon>Agaricomycetes</taxon>
        <taxon>Agaricomycetidae</taxon>
        <taxon>Agaricales</taxon>
        <taxon>Agaricineae</taxon>
        <taxon>Strophariaceae</taxon>
        <taxon>Psilocybe</taxon>
    </lineage>
</organism>
<evidence type="ECO:0000256" key="2">
    <source>
        <dbReference type="SAM" id="MobiDB-lite"/>
    </source>
</evidence>
<protein>
    <recommendedName>
        <fullName evidence="3">HTH CENPB-type domain-containing protein</fullName>
    </recommendedName>
</protein>
<dbReference type="Pfam" id="PF03184">
    <property type="entry name" value="DDE_1"/>
    <property type="match status" value="1"/>
</dbReference>
<evidence type="ECO:0000313" key="4">
    <source>
        <dbReference type="EMBL" id="PPQ84278.1"/>
    </source>
</evidence>
<dbReference type="GO" id="GO:0003677">
    <property type="term" value="F:DNA binding"/>
    <property type="evidence" value="ECO:0007669"/>
    <property type="project" value="UniProtKB-KW"/>
</dbReference>
<gene>
    <name evidence="4" type="ORF">CVT25_013216</name>
</gene>
<dbReference type="Proteomes" id="UP000283269">
    <property type="component" value="Unassembled WGS sequence"/>
</dbReference>
<proteinExistence type="predicted"/>
<sequence>MAGRTKSDAEKAAVNERERAHLMSRALKAYLAELEKPDPRTRRGLRTICKDFEKLYFDEKGVKIHLSHATLARLSAGGRTRTEAQEFRRWLTDIEEELVVNFLIEIGRRGWPESHRRIKEHVDLIVRARIGAKFPLEGVGKNWTARFMQRHSDRVKMVDSRPLEDKRGRAVNPNANAYYWTLLEDTVDNYRIKPATSFGSDEVGVQSRGGERERVATSRKKKGPQYQQKAGTRENTTVIVTICADGTSLPPAVIFKGAAYQVSWGENNPLNASIGYQKKGWTSGEIGAEWIKIFDEQTKHKVQPGEYRLLLVDGHNSHYTVAFLLYAREHYIIVLCYIPHSTHVYQGLDVVIFSPLKKFIGEERDKWLRENGAAMDKNSFLVVYGRAHVRALTPENIKAAFKKTGIWPFNPHVVTTDMLAPSTETSCEAHVPVPPEDPAINVLATMFRKLAKLNDTEEVPDVISDGPIAGPSMTKHNVINEAVEGLSQTKLAHLISTTLTTSHDTMPTTITQTIFHPKPSPLLAIEPKTETEILLLAALQEYQKTNEDLTNRNIALQAGNLLNEVYCGNAKGALQFREEKKGKKGQRTLLEGLPCLLTGDNFYEQRVNLEKGRRADEREKESRKDAKEAWKVAKEEWQRAENKRKACKEREAAKYEKALAAWKAANVKTGRGRGRGRGHGRGGGGATGTKKPVMAAIPKRVPPPLLKDFLAGRSVQVPGEEEDGEEDDEEDEEEPSESGGSGSDNSNDDDDSE</sequence>
<feature type="compositionally biased region" description="Acidic residues" evidence="2">
    <location>
        <begin position="719"/>
        <end position="736"/>
    </location>
</feature>
<dbReference type="InterPro" id="IPR004875">
    <property type="entry name" value="DDE_SF_endonuclease_dom"/>
</dbReference>
<dbReference type="GO" id="GO:0005634">
    <property type="term" value="C:nucleus"/>
    <property type="evidence" value="ECO:0007669"/>
    <property type="project" value="TreeGrafter"/>
</dbReference>
<evidence type="ECO:0000313" key="5">
    <source>
        <dbReference type="Proteomes" id="UP000283269"/>
    </source>
</evidence>
<feature type="region of interest" description="Disordered" evidence="2">
    <location>
        <begin position="666"/>
        <end position="753"/>
    </location>
</feature>
<dbReference type="STRING" id="93625.A0A409X0G9"/>
<feature type="compositionally biased region" description="Basic residues" evidence="2">
    <location>
        <begin position="670"/>
        <end position="680"/>
    </location>
</feature>